<organism evidence="5 6">
    <name type="scientific">Maribrevibacterium harenarium</name>
    <dbReference type="NCBI Taxonomy" id="2589817"/>
    <lineage>
        <taxon>Bacteria</taxon>
        <taxon>Pseudomonadati</taxon>
        <taxon>Pseudomonadota</taxon>
        <taxon>Gammaproteobacteria</taxon>
        <taxon>Oceanospirillales</taxon>
        <taxon>Oceanospirillaceae</taxon>
        <taxon>Maribrevibacterium</taxon>
    </lineage>
</organism>
<sequence>MQSVSVRVRTPNQPSAEQSAQDWLAEEVPVALVYNGISHAVMMATPANLEEFALGFSLTEQIVSRPEQIYGIDVVPACQGVEIQIELASECFQALKLRRRNLTGRTGCGLCGTESLEQAVTLPNPLVGQALPTAEAIEHALQQMRNYQPLQQQTGAVHATAICNQDGQILLAREDVGRHNALDKLIGAWCTAQPQETPGFVLVSSRASYEMVNKCAQAGFPSLVAISAPTTLAIQYATAANMNLIGFARPGRHVIYAISEQSPGEADASN</sequence>
<proteinExistence type="inferred from homology"/>
<gene>
    <name evidence="3 5" type="primary">fdhD</name>
    <name evidence="5" type="ORF">FJM67_12365</name>
</gene>
<protein>
    <recommendedName>
        <fullName evidence="3">Sulfur carrier protein FdhD</fullName>
    </recommendedName>
</protein>
<comment type="function">
    <text evidence="3">Required for formate dehydrogenase (FDH) activity. Acts as a sulfur carrier protein that transfers sulfur from IscS to the molybdenum cofactor prior to its insertion into FDH.</text>
</comment>
<keyword evidence="6" id="KW-1185">Reference proteome</keyword>
<evidence type="ECO:0000313" key="6">
    <source>
        <dbReference type="Proteomes" id="UP000315901"/>
    </source>
</evidence>
<feature type="binding site" evidence="3">
    <location>
        <begin position="247"/>
        <end position="252"/>
    </location>
    <ligand>
        <name>Mo-bis(molybdopterin guanine dinucleotide)</name>
        <dbReference type="ChEBI" id="CHEBI:60539"/>
    </ligand>
</feature>
<dbReference type="PANTHER" id="PTHR30592:SF1">
    <property type="entry name" value="SULFUR CARRIER PROTEIN FDHD"/>
    <property type="match status" value="1"/>
</dbReference>
<dbReference type="SUPFAM" id="SSF53927">
    <property type="entry name" value="Cytidine deaminase-like"/>
    <property type="match status" value="1"/>
</dbReference>
<feature type="region of interest" description="Disordered" evidence="4">
    <location>
        <begin position="1"/>
        <end position="20"/>
    </location>
</feature>
<feature type="active site" description="Cysteine persulfide intermediate" evidence="3">
    <location>
        <position position="108"/>
    </location>
</feature>
<accession>A0A501WIN5</accession>
<keyword evidence="1 3" id="KW-0963">Cytoplasm</keyword>
<comment type="similarity">
    <text evidence="3">Belongs to the FdhD family.</text>
</comment>
<dbReference type="GO" id="GO:0097163">
    <property type="term" value="F:sulfur carrier activity"/>
    <property type="evidence" value="ECO:0007669"/>
    <property type="project" value="UniProtKB-UniRule"/>
</dbReference>
<evidence type="ECO:0000256" key="2">
    <source>
        <dbReference type="ARBA" id="ARBA00023150"/>
    </source>
</evidence>
<dbReference type="PIRSF" id="PIRSF015626">
    <property type="entry name" value="FdhD"/>
    <property type="match status" value="1"/>
</dbReference>
<evidence type="ECO:0000256" key="4">
    <source>
        <dbReference type="SAM" id="MobiDB-lite"/>
    </source>
</evidence>
<dbReference type="AlphaFoldDB" id="A0A501WIN5"/>
<evidence type="ECO:0000256" key="1">
    <source>
        <dbReference type="ARBA" id="ARBA00022490"/>
    </source>
</evidence>
<reference evidence="5 6" key="1">
    <citation type="submission" date="2019-06" db="EMBL/GenBank/DDBJ databases">
        <title>A novel bacterium of genus Marinomonas, isolated from coastal sand.</title>
        <authorList>
            <person name="Huang H."/>
            <person name="Mo K."/>
            <person name="Hu Y."/>
        </authorList>
    </citation>
    <scope>NUCLEOTIDE SEQUENCE [LARGE SCALE GENOMIC DNA]</scope>
    <source>
        <strain evidence="5 6">HB171799</strain>
    </source>
</reference>
<dbReference type="PANTHER" id="PTHR30592">
    <property type="entry name" value="FORMATE DEHYDROGENASE"/>
    <property type="match status" value="1"/>
</dbReference>
<dbReference type="GO" id="GO:0016783">
    <property type="term" value="F:sulfurtransferase activity"/>
    <property type="evidence" value="ECO:0007669"/>
    <property type="project" value="InterPro"/>
</dbReference>
<evidence type="ECO:0000256" key="3">
    <source>
        <dbReference type="HAMAP-Rule" id="MF_00187"/>
    </source>
</evidence>
<dbReference type="Proteomes" id="UP000315901">
    <property type="component" value="Unassembled WGS sequence"/>
</dbReference>
<dbReference type="RefSeq" id="WP_140589725.1">
    <property type="nucleotide sequence ID" value="NZ_VFRR01000026.1"/>
</dbReference>
<dbReference type="GO" id="GO:0006777">
    <property type="term" value="P:Mo-molybdopterin cofactor biosynthetic process"/>
    <property type="evidence" value="ECO:0007669"/>
    <property type="project" value="UniProtKB-UniRule"/>
</dbReference>
<name>A0A501WIN5_9GAMM</name>
<dbReference type="HAMAP" id="MF_00187">
    <property type="entry name" value="FdhD"/>
    <property type="match status" value="1"/>
</dbReference>
<dbReference type="InterPro" id="IPR016193">
    <property type="entry name" value="Cytidine_deaminase-like"/>
</dbReference>
<evidence type="ECO:0000313" key="5">
    <source>
        <dbReference type="EMBL" id="TPE49208.1"/>
    </source>
</evidence>
<dbReference type="InterPro" id="IPR003786">
    <property type="entry name" value="FdhD"/>
</dbReference>
<keyword evidence="2 3" id="KW-0501">Molybdenum cofactor biosynthesis</keyword>
<dbReference type="Gene3D" id="3.10.20.10">
    <property type="match status" value="1"/>
</dbReference>
<comment type="caution">
    <text evidence="5">The sequence shown here is derived from an EMBL/GenBank/DDBJ whole genome shotgun (WGS) entry which is preliminary data.</text>
</comment>
<comment type="subcellular location">
    <subcellularLocation>
        <location evidence="3">Cytoplasm</location>
    </subcellularLocation>
</comment>
<dbReference type="NCBIfam" id="TIGR00129">
    <property type="entry name" value="fdhD_narQ"/>
    <property type="match status" value="1"/>
</dbReference>
<dbReference type="OrthoDB" id="3197277at2"/>
<dbReference type="Gene3D" id="3.40.140.10">
    <property type="entry name" value="Cytidine Deaminase, domain 2"/>
    <property type="match status" value="1"/>
</dbReference>
<dbReference type="EMBL" id="VFRR01000026">
    <property type="protein sequence ID" value="TPE49208.1"/>
    <property type="molecule type" value="Genomic_DNA"/>
</dbReference>
<keyword evidence="5" id="KW-0808">Transferase</keyword>
<dbReference type="GO" id="GO:0005737">
    <property type="term" value="C:cytoplasm"/>
    <property type="evidence" value="ECO:0007669"/>
    <property type="project" value="UniProtKB-SubCell"/>
</dbReference>
<dbReference type="Pfam" id="PF02634">
    <property type="entry name" value="FdhD-NarQ"/>
    <property type="match status" value="1"/>
</dbReference>